<dbReference type="EMBL" id="RZGX01000010">
    <property type="protein sequence ID" value="RUR22861.1"/>
    <property type="molecule type" value="Genomic_DNA"/>
</dbReference>
<reference evidence="1 3" key="1">
    <citation type="submission" date="2018-05" db="EMBL/GenBank/DDBJ databases">
        <title>Legionella qingyii sp.nov., whole genome shotgun sequence.</title>
        <authorList>
            <person name="Wu H."/>
            <person name="Zhu Q."/>
            <person name="Hu C."/>
        </authorList>
    </citation>
    <scope>NUCLEOTIDE SEQUENCE [LARGE SCALE GENOMIC DNA]</scope>
    <source>
        <strain evidence="1 3">HEB18</strain>
    </source>
</reference>
<organism evidence="1 3">
    <name type="scientific">Legionella qingyii</name>
    <dbReference type="NCBI Taxonomy" id="2184757"/>
    <lineage>
        <taxon>Bacteria</taxon>
        <taxon>Pseudomonadati</taxon>
        <taxon>Pseudomonadota</taxon>
        <taxon>Gammaproteobacteria</taxon>
        <taxon>Legionellales</taxon>
        <taxon>Legionellaceae</taxon>
        <taxon>Legionella</taxon>
    </lineage>
</organism>
<evidence type="ECO:0000313" key="2">
    <source>
        <dbReference type="EMBL" id="RUR22861.1"/>
    </source>
</evidence>
<evidence type="ECO:0000313" key="1">
    <source>
        <dbReference type="EMBL" id="PWY54409.1"/>
    </source>
</evidence>
<dbReference type="InterPro" id="IPR005618">
    <property type="entry name" value="OMPW"/>
</dbReference>
<dbReference type="Pfam" id="PF03922">
    <property type="entry name" value="OmpW"/>
    <property type="match status" value="1"/>
</dbReference>
<dbReference type="Proteomes" id="UP000287374">
    <property type="component" value="Unassembled WGS sequence"/>
</dbReference>
<gene>
    <name evidence="1" type="ORF">DGG96_17185</name>
    <name evidence="2" type="ORF">ELY20_09065</name>
</gene>
<comment type="caution">
    <text evidence="1">The sequence shown here is derived from an EMBL/GenBank/DDBJ whole genome shotgun (WGS) entry which is preliminary data.</text>
</comment>
<dbReference type="GO" id="GO:0019867">
    <property type="term" value="C:outer membrane"/>
    <property type="evidence" value="ECO:0007669"/>
    <property type="project" value="InterPro"/>
</dbReference>
<dbReference type="InterPro" id="IPR011250">
    <property type="entry name" value="OMP/PagP_B-barrel"/>
</dbReference>
<dbReference type="Proteomes" id="UP000247152">
    <property type="component" value="Unassembled WGS sequence"/>
</dbReference>
<dbReference type="PANTHER" id="PTHR36920">
    <property type="match status" value="1"/>
</dbReference>
<reference evidence="2 4" key="2">
    <citation type="submission" date="2018-12" db="EMBL/GenBank/DDBJ databases">
        <title>Legionella sp,whole genome shotgun sequence.</title>
        <authorList>
            <person name="Wu H."/>
        </authorList>
    </citation>
    <scope>NUCLEOTIDE SEQUENCE [LARGE SCALE GENOMIC DNA]</scope>
    <source>
        <strain evidence="4">km489</strain>
        <strain evidence="2">Km489</strain>
    </source>
</reference>
<evidence type="ECO:0000313" key="3">
    <source>
        <dbReference type="Proteomes" id="UP000247152"/>
    </source>
</evidence>
<dbReference type="AlphaFoldDB" id="A0A317TZ98"/>
<keyword evidence="4" id="KW-1185">Reference proteome</keyword>
<name>A0A317TZ98_9GAMM</name>
<proteinExistence type="predicted"/>
<dbReference type="EMBL" id="QHJG01000035">
    <property type="protein sequence ID" value="PWY54409.1"/>
    <property type="molecule type" value="Genomic_DNA"/>
</dbReference>
<accession>A0A317TZ98</accession>
<dbReference type="Gene3D" id="2.40.160.20">
    <property type="match status" value="1"/>
</dbReference>
<dbReference type="RefSeq" id="WP_110143774.1">
    <property type="nucleotide sequence ID" value="NZ_QHJG01000035.1"/>
</dbReference>
<evidence type="ECO:0000313" key="4">
    <source>
        <dbReference type="Proteomes" id="UP000287374"/>
    </source>
</evidence>
<dbReference type="GO" id="GO:0055085">
    <property type="term" value="P:transmembrane transport"/>
    <property type="evidence" value="ECO:0007669"/>
    <property type="project" value="TreeGrafter"/>
</dbReference>
<protein>
    <submittedName>
        <fullName evidence="1">OmpW family protein</fullName>
    </submittedName>
</protein>
<dbReference type="PANTHER" id="PTHR36920:SF1">
    <property type="entry name" value="OUTER MEMBRANE PROTEIN W"/>
    <property type="match status" value="1"/>
</dbReference>
<dbReference type="SUPFAM" id="SSF56925">
    <property type="entry name" value="OMPA-like"/>
    <property type="match status" value="1"/>
</dbReference>
<dbReference type="OrthoDB" id="9807574at2"/>
<sequence length="210" mass="22603">MRVLTKTIISASLFLLAIPAIADSPVLVRLRAIGVLPSASSSTISLIGGEVTQISNQVAPELDFSYFVTPQIAVELILATTRHSVEATNTALGSVDLGKVSVLPPTLTAQYHLDFIPHFKPYIGAGINYTYFYNVNSGPVATNIHYDSSFGPALQIGADFAINDNWSINADVKKIWVKSNVTVYTPATQLETNVHIDPWVVGLGVGYRVS</sequence>